<dbReference type="InterPro" id="IPR005122">
    <property type="entry name" value="Uracil-DNA_glycosylase-like"/>
</dbReference>
<feature type="region of interest" description="Disordered" evidence="4">
    <location>
        <begin position="32"/>
        <end position="56"/>
    </location>
</feature>
<name>A0AAX4K328_9TREE</name>
<evidence type="ECO:0000259" key="5">
    <source>
        <dbReference type="Pfam" id="PF03167"/>
    </source>
</evidence>
<dbReference type="RefSeq" id="XP_066077901.1">
    <property type="nucleotide sequence ID" value="XM_066221804.1"/>
</dbReference>
<dbReference type="InterPro" id="IPR015637">
    <property type="entry name" value="MUG/TDG"/>
</dbReference>
<keyword evidence="1" id="KW-0227">DNA damage</keyword>
<dbReference type="Pfam" id="PF03167">
    <property type="entry name" value="UDG"/>
    <property type="match status" value="1"/>
</dbReference>
<accession>A0AAX4K328</accession>
<keyword evidence="2" id="KW-0378">Hydrolase</keyword>
<proteinExistence type="predicted"/>
<dbReference type="Gene3D" id="3.40.470.10">
    <property type="entry name" value="Uracil-DNA glycosylase-like domain"/>
    <property type="match status" value="1"/>
</dbReference>
<feature type="compositionally biased region" description="Basic and acidic residues" evidence="4">
    <location>
        <begin position="117"/>
        <end position="127"/>
    </location>
</feature>
<sequence length="525" mass="59776">MPKKEKEEEISIPSPASKAFANHLSKYAYSTSTLPSKLAGPTRITRSSVSVSPSKARIPVVEIPLSPRKKRNFFVEDIQTAKKVTSKKRGRRSLESDNDQDYDDALNSLDESEYEESPSKIKTEKSPNKIKKGKRTKEMNDDGEEIVVKKKGKIPRGYAPPETYEHLKPVNDLMKDDMDSKRSSTMGHHFSHPTNKYWRSLHQSGLTPRLLDPTEDYLMLDYGYGLTNLVDRPTSEQSELSTLEMKLNVYNLTRKFLKYKPKLVCFVGKKIWDVYESVVVKASNPIENGSIKPVDTEDGEGSQQSLIKLEEDQANIKAELMSAEEHVKLETVQDRDEESSLSPIPPTSITSIQETDDKTFDVKLEPVDDQTSTMTDPSSSDQKPSMYYITEAVPDQNNIQTVSPQKKKKSPRKKILMEPFNATKPRKFRLPHYNPNSTSKGKSVVIGYTYFWVVPNTSGLERTQLPEQIVNFTALREFLEELKNGFNPSKEEQFDDGLLRIRWRDIDHQGVERTVEEIMKAASAK</sequence>
<dbReference type="PANTHER" id="PTHR12159:SF9">
    <property type="entry name" value="G_T MISMATCH-SPECIFIC THYMINE DNA GLYCOSYLASE"/>
    <property type="match status" value="1"/>
</dbReference>
<evidence type="ECO:0000256" key="3">
    <source>
        <dbReference type="ARBA" id="ARBA00023204"/>
    </source>
</evidence>
<feature type="compositionally biased region" description="Polar residues" evidence="4">
    <location>
        <begin position="44"/>
        <end position="53"/>
    </location>
</feature>
<evidence type="ECO:0000256" key="1">
    <source>
        <dbReference type="ARBA" id="ARBA00022763"/>
    </source>
</evidence>
<dbReference type="GO" id="GO:0008263">
    <property type="term" value="F:pyrimidine-specific mismatch base pair DNA N-glycosylase activity"/>
    <property type="evidence" value="ECO:0007669"/>
    <property type="project" value="TreeGrafter"/>
</dbReference>
<dbReference type="AlphaFoldDB" id="A0AAX4K328"/>
<dbReference type="EMBL" id="CP144105">
    <property type="protein sequence ID" value="WWC91138.1"/>
    <property type="molecule type" value="Genomic_DNA"/>
</dbReference>
<organism evidence="6 7">
    <name type="scientific">Kwoniella dendrophila CBS 6074</name>
    <dbReference type="NCBI Taxonomy" id="1295534"/>
    <lineage>
        <taxon>Eukaryota</taxon>
        <taxon>Fungi</taxon>
        <taxon>Dikarya</taxon>
        <taxon>Basidiomycota</taxon>
        <taxon>Agaricomycotina</taxon>
        <taxon>Tremellomycetes</taxon>
        <taxon>Tremellales</taxon>
        <taxon>Cryptococcaceae</taxon>
        <taxon>Kwoniella</taxon>
    </lineage>
</organism>
<dbReference type="GO" id="GO:0006285">
    <property type="term" value="P:base-excision repair, AP site formation"/>
    <property type="evidence" value="ECO:0007669"/>
    <property type="project" value="InterPro"/>
</dbReference>
<protein>
    <recommendedName>
        <fullName evidence="5">Uracil-DNA glycosylase-like domain-containing protein</fullName>
    </recommendedName>
</protein>
<dbReference type="PANTHER" id="PTHR12159">
    <property type="entry name" value="G/T AND G/U MISMATCH-SPECIFIC DNA GLYCOSYLASE"/>
    <property type="match status" value="1"/>
</dbReference>
<dbReference type="CDD" id="cd10028">
    <property type="entry name" value="UDG-F2_TDG_MUG"/>
    <property type="match status" value="1"/>
</dbReference>
<dbReference type="GO" id="GO:0004844">
    <property type="term" value="F:uracil DNA N-glycosylase activity"/>
    <property type="evidence" value="ECO:0007669"/>
    <property type="project" value="TreeGrafter"/>
</dbReference>
<evidence type="ECO:0000256" key="4">
    <source>
        <dbReference type="SAM" id="MobiDB-lite"/>
    </source>
</evidence>
<dbReference type="SUPFAM" id="SSF52141">
    <property type="entry name" value="Uracil-DNA glycosylase-like"/>
    <property type="match status" value="1"/>
</dbReference>
<feature type="region of interest" description="Disordered" evidence="4">
    <location>
        <begin position="330"/>
        <end position="354"/>
    </location>
</feature>
<evidence type="ECO:0000313" key="7">
    <source>
        <dbReference type="Proteomes" id="UP001355207"/>
    </source>
</evidence>
<feature type="region of interest" description="Disordered" evidence="4">
    <location>
        <begin position="80"/>
        <end position="139"/>
    </location>
</feature>
<keyword evidence="7" id="KW-1185">Reference proteome</keyword>
<reference evidence="6 7" key="1">
    <citation type="submission" date="2024-01" db="EMBL/GenBank/DDBJ databases">
        <title>Comparative genomics of Cryptococcus and Kwoniella reveals pathogenesis evolution and contrasting modes of karyotype evolution via chromosome fusion or intercentromeric recombination.</title>
        <authorList>
            <person name="Coelho M.A."/>
            <person name="David-Palma M."/>
            <person name="Shea T."/>
            <person name="Bowers K."/>
            <person name="McGinley-Smith S."/>
            <person name="Mohammad A.W."/>
            <person name="Gnirke A."/>
            <person name="Yurkov A.M."/>
            <person name="Nowrousian M."/>
            <person name="Sun S."/>
            <person name="Cuomo C.A."/>
            <person name="Heitman J."/>
        </authorList>
    </citation>
    <scope>NUCLEOTIDE SEQUENCE [LARGE SCALE GENOMIC DNA]</scope>
    <source>
        <strain evidence="6 7">CBS 6074</strain>
    </source>
</reference>
<dbReference type="Proteomes" id="UP001355207">
    <property type="component" value="Chromosome 8"/>
</dbReference>
<dbReference type="InterPro" id="IPR036895">
    <property type="entry name" value="Uracil-DNA_glycosylase-like_sf"/>
</dbReference>
<keyword evidence="3" id="KW-0234">DNA repair</keyword>
<gene>
    <name evidence="6" type="ORF">L201_006079</name>
</gene>
<feature type="compositionally biased region" description="Acidic residues" evidence="4">
    <location>
        <begin position="96"/>
        <end position="116"/>
    </location>
</feature>
<evidence type="ECO:0000256" key="2">
    <source>
        <dbReference type="ARBA" id="ARBA00022801"/>
    </source>
</evidence>
<evidence type="ECO:0000313" key="6">
    <source>
        <dbReference type="EMBL" id="WWC91138.1"/>
    </source>
</evidence>
<dbReference type="GeneID" id="91096749"/>
<feature type="domain" description="Uracil-DNA glycosylase-like" evidence="5">
    <location>
        <begin position="181"/>
        <end position="278"/>
    </location>
</feature>